<dbReference type="InterPro" id="IPR013538">
    <property type="entry name" value="ASHA1/2-like_C"/>
</dbReference>
<evidence type="ECO:0000313" key="3">
    <source>
        <dbReference type="EMBL" id="OGC78216.1"/>
    </source>
</evidence>
<dbReference type="Proteomes" id="UP000176815">
    <property type="component" value="Unassembled WGS sequence"/>
</dbReference>
<organism evidence="3 4">
    <name type="scientific">candidate division WWE3 bacterium RIFOXYD1_FULL_39_9</name>
    <dbReference type="NCBI Taxonomy" id="1802649"/>
    <lineage>
        <taxon>Bacteria</taxon>
        <taxon>Katanobacteria</taxon>
    </lineage>
</organism>
<protein>
    <submittedName>
        <fullName evidence="3">ATPase</fullName>
    </submittedName>
</protein>
<dbReference type="InterPro" id="IPR023393">
    <property type="entry name" value="START-like_dom_sf"/>
</dbReference>
<dbReference type="EMBL" id="MEWG01000005">
    <property type="protein sequence ID" value="OGC78216.1"/>
    <property type="molecule type" value="Genomic_DNA"/>
</dbReference>
<reference evidence="3 4" key="1">
    <citation type="journal article" date="2016" name="Nat. Commun.">
        <title>Thousands of microbial genomes shed light on interconnected biogeochemical processes in an aquifer system.</title>
        <authorList>
            <person name="Anantharaman K."/>
            <person name="Brown C.T."/>
            <person name="Hug L.A."/>
            <person name="Sharon I."/>
            <person name="Castelle C.J."/>
            <person name="Probst A.J."/>
            <person name="Thomas B.C."/>
            <person name="Singh A."/>
            <person name="Wilkins M.J."/>
            <person name="Karaoz U."/>
            <person name="Brodie E.L."/>
            <person name="Williams K.H."/>
            <person name="Hubbard S.S."/>
            <person name="Banfield J.F."/>
        </authorList>
    </citation>
    <scope>NUCLEOTIDE SEQUENCE [LARGE SCALE GENOMIC DNA]</scope>
</reference>
<dbReference type="CDD" id="cd07814">
    <property type="entry name" value="SRPBCC_CalC_Aha1-like"/>
    <property type="match status" value="1"/>
</dbReference>
<accession>A0A1F4X962</accession>
<dbReference type="SUPFAM" id="SSF55961">
    <property type="entry name" value="Bet v1-like"/>
    <property type="match status" value="1"/>
</dbReference>
<dbReference type="Gene3D" id="3.30.530.20">
    <property type="match status" value="1"/>
</dbReference>
<evidence type="ECO:0000259" key="2">
    <source>
        <dbReference type="Pfam" id="PF08327"/>
    </source>
</evidence>
<sequence length="151" mass="17465">MQKLHYSILINAPKEKVWRTMLDDKTYREWTAAFNPGSYYVGDWSVGSKMLFLGPDPETGKEGGMVSRVAENKEYEFLSIEHRGLIKNGVEDTTGEEAQKWSPAYENYTFREKDGMTELLIDMDVVEEYVEMFDAMWPAALKSLKEITERS</sequence>
<gene>
    <name evidence="3" type="ORF">A2619_02635</name>
</gene>
<dbReference type="AlphaFoldDB" id="A0A1F4X962"/>
<evidence type="ECO:0000256" key="1">
    <source>
        <dbReference type="ARBA" id="ARBA00006817"/>
    </source>
</evidence>
<feature type="domain" description="Activator of Hsp90 ATPase homologue 1/2-like C-terminal" evidence="2">
    <location>
        <begin position="11"/>
        <end position="148"/>
    </location>
</feature>
<proteinExistence type="inferred from homology"/>
<name>A0A1F4X962_UNCKA</name>
<comment type="caution">
    <text evidence="3">The sequence shown here is derived from an EMBL/GenBank/DDBJ whole genome shotgun (WGS) entry which is preliminary data.</text>
</comment>
<dbReference type="Pfam" id="PF08327">
    <property type="entry name" value="AHSA1"/>
    <property type="match status" value="1"/>
</dbReference>
<comment type="similarity">
    <text evidence="1">Belongs to the AHA1 family.</text>
</comment>
<evidence type="ECO:0000313" key="4">
    <source>
        <dbReference type="Proteomes" id="UP000176815"/>
    </source>
</evidence>